<evidence type="ECO:0000256" key="2">
    <source>
        <dbReference type="ARBA" id="ARBA00022490"/>
    </source>
</evidence>
<comment type="subcellular location">
    <subcellularLocation>
        <location evidence="7">Cytoplasm</location>
        <location evidence="7">Nucleoid</location>
    </subcellularLocation>
</comment>
<protein>
    <recommendedName>
        <fullName evidence="1 7">Transcriptional regulator MraZ</fullName>
    </recommendedName>
</protein>
<evidence type="ECO:0000313" key="9">
    <source>
        <dbReference type="EMBL" id="ORE89248.1"/>
    </source>
</evidence>
<dbReference type="Gene3D" id="3.40.1550.20">
    <property type="entry name" value="Transcriptional regulator MraZ domain"/>
    <property type="match status" value="1"/>
</dbReference>
<dbReference type="CDD" id="cd16320">
    <property type="entry name" value="MraZ_N"/>
    <property type="match status" value="1"/>
</dbReference>
<dbReference type="SUPFAM" id="SSF89447">
    <property type="entry name" value="AbrB/MazE/MraZ-like"/>
    <property type="match status" value="1"/>
</dbReference>
<dbReference type="NCBIfam" id="TIGR00242">
    <property type="entry name" value="division/cell wall cluster transcriptional repressor MraZ"/>
    <property type="match status" value="1"/>
</dbReference>
<keyword evidence="4 7" id="KW-0805">Transcription regulation</keyword>
<dbReference type="InterPro" id="IPR038619">
    <property type="entry name" value="MraZ_sf"/>
</dbReference>
<dbReference type="STRING" id="1317117.ATO7_05195"/>
<keyword evidence="10" id="KW-1185">Reference proteome</keyword>
<reference evidence="9 10" key="1">
    <citation type="submission" date="2013-04" db="EMBL/GenBank/DDBJ databases">
        <title>Oceanococcus atlanticus 22II-S10r2 Genome Sequencing.</title>
        <authorList>
            <person name="Lai Q."/>
            <person name="Li G."/>
            <person name="Shao Z."/>
        </authorList>
    </citation>
    <scope>NUCLEOTIDE SEQUENCE [LARGE SCALE GENOMIC DNA]</scope>
    <source>
        <strain evidence="9 10">22II-S10r2</strain>
    </source>
</reference>
<keyword evidence="9" id="KW-0132">Cell division</keyword>
<evidence type="ECO:0000259" key="8">
    <source>
        <dbReference type="PROSITE" id="PS51740"/>
    </source>
</evidence>
<proteinExistence type="inferred from homology"/>
<dbReference type="InterPro" id="IPR035644">
    <property type="entry name" value="MraZ_C"/>
</dbReference>
<keyword evidence="3" id="KW-0677">Repeat</keyword>
<keyword evidence="9" id="KW-0131">Cell cycle</keyword>
<dbReference type="InterPro" id="IPR007159">
    <property type="entry name" value="SpoVT-AbrB_dom"/>
</dbReference>
<dbReference type="InterPro" id="IPR020603">
    <property type="entry name" value="MraZ_dom"/>
</dbReference>
<evidence type="ECO:0000256" key="6">
    <source>
        <dbReference type="ARBA" id="ARBA00023163"/>
    </source>
</evidence>
<dbReference type="InterPro" id="IPR003444">
    <property type="entry name" value="MraZ"/>
</dbReference>
<dbReference type="InterPro" id="IPR035642">
    <property type="entry name" value="MraZ_N"/>
</dbReference>
<dbReference type="GO" id="GO:2000143">
    <property type="term" value="P:negative regulation of DNA-templated transcription initiation"/>
    <property type="evidence" value="ECO:0007669"/>
    <property type="project" value="TreeGrafter"/>
</dbReference>
<evidence type="ECO:0000256" key="3">
    <source>
        <dbReference type="ARBA" id="ARBA00022737"/>
    </source>
</evidence>
<feature type="domain" description="SpoVT-AbrB" evidence="8">
    <location>
        <begin position="5"/>
        <end position="51"/>
    </location>
</feature>
<dbReference type="OrthoDB" id="9807753at2"/>
<organism evidence="9 10">
    <name type="scientific">Oceanococcus atlanticus</name>
    <dbReference type="NCBI Taxonomy" id="1317117"/>
    <lineage>
        <taxon>Bacteria</taxon>
        <taxon>Pseudomonadati</taxon>
        <taxon>Pseudomonadota</taxon>
        <taxon>Gammaproteobacteria</taxon>
        <taxon>Chromatiales</taxon>
        <taxon>Oceanococcaceae</taxon>
        <taxon>Oceanococcus</taxon>
    </lineage>
</organism>
<evidence type="ECO:0000256" key="4">
    <source>
        <dbReference type="ARBA" id="ARBA00023015"/>
    </source>
</evidence>
<dbReference type="GO" id="GO:0000976">
    <property type="term" value="F:transcription cis-regulatory region binding"/>
    <property type="evidence" value="ECO:0007669"/>
    <property type="project" value="TreeGrafter"/>
</dbReference>
<dbReference type="PROSITE" id="PS51740">
    <property type="entry name" value="SPOVT_ABRB"/>
    <property type="match status" value="2"/>
</dbReference>
<keyword evidence="6 7" id="KW-0804">Transcription</keyword>
<comment type="caution">
    <text evidence="9">The sequence shown here is derived from an EMBL/GenBank/DDBJ whole genome shotgun (WGS) entry which is preliminary data.</text>
</comment>
<dbReference type="Proteomes" id="UP000192342">
    <property type="component" value="Unassembled WGS sequence"/>
</dbReference>
<accession>A0A1Y1SI39</accession>
<dbReference type="GO" id="GO:0009295">
    <property type="term" value="C:nucleoid"/>
    <property type="evidence" value="ECO:0007669"/>
    <property type="project" value="UniProtKB-SubCell"/>
</dbReference>
<dbReference type="PANTHER" id="PTHR34701">
    <property type="entry name" value="TRANSCRIPTIONAL REGULATOR MRAZ"/>
    <property type="match status" value="1"/>
</dbReference>
<name>A0A1Y1SI39_9GAMM</name>
<dbReference type="EMBL" id="AQQV01000001">
    <property type="protein sequence ID" value="ORE89248.1"/>
    <property type="molecule type" value="Genomic_DNA"/>
</dbReference>
<evidence type="ECO:0000256" key="1">
    <source>
        <dbReference type="ARBA" id="ARBA00013860"/>
    </source>
</evidence>
<gene>
    <name evidence="7" type="primary">mraZ</name>
    <name evidence="9" type="ORF">ATO7_05195</name>
</gene>
<evidence type="ECO:0000256" key="7">
    <source>
        <dbReference type="HAMAP-Rule" id="MF_01008"/>
    </source>
</evidence>
<dbReference type="GO" id="GO:0003700">
    <property type="term" value="F:DNA-binding transcription factor activity"/>
    <property type="evidence" value="ECO:0007669"/>
    <property type="project" value="UniProtKB-UniRule"/>
</dbReference>
<feature type="domain" description="SpoVT-AbrB" evidence="8">
    <location>
        <begin position="80"/>
        <end position="123"/>
    </location>
</feature>
<dbReference type="HAMAP" id="MF_01008">
    <property type="entry name" value="MraZ"/>
    <property type="match status" value="1"/>
</dbReference>
<dbReference type="PANTHER" id="PTHR34701:SF1">
    <property type="entry name" value="TRANSCRIPTIONAL REGULATOR MRAZ"/>
    <property type="match status" value="1"/>
</dbReference>
<evidence type="ECO:0000313" key="10">
    <source>
        <dbReference type="Proteomes" id="UP000192342"/>
    </source>
</evidence>
<comment type="similarity">
    <text evidence="7">Belongs to the MraZ family.</text>
</comment>
<dbReference type="GO" id="GO:0051301">
    <property type="term" value="P:cell division"/>
    <property type="evidence" value="ECO:0007669"/>
    <property type="project" value="UniProtKB-KW"/>
</dbReference>
<keyword evidence="5 7" id="KW-0238">DNA-binding</keyword>
<dbReference type="Pfam" id="PF02381">
    <property type="entry name" value="MraZ"/>
    <property type="match status" value="2"/>
</dbReference>
<sequence>MYSGTTELAIDVKGRLAVPARYRASLQDSCAGRLILTLSLDACLLVYPYPEWEVFAAKLMALPSLTPQAKKLQRHFLGAAEDVVMDKQGRVQLTPYLRARAGLDRSAVFVGQGEKFELWDADAWRRYQDEVELDAEFLASIGI</sequence>
<dbReference type="AlphaFoldDB" id="A0A1Y1SI39"/>
<evidence type="ECO:0000256" key="5">
    <source>
        <dbReference type="ARBA" id="ARBA00023125"/>
    </source>
</evidence>
<comment type="subunit">
    <text evidence="7">Forms oligomers.</text>
</comment>
<dbReference type="RefSeq" id="WP_083560191.1">
    <property type="nucleotide sequence ID" value="NZ_AQQV01000001.1"/>
</dbReference>
<keyword evidence="2 7" id="KW-0963">Cytoplasm</keyword>
<dbReference type="InterPro" id="IPR037914">
    <property type="entry name" value="SpoVT-AbrB_sf"/>
</dbReference>
<dbReference type="CDD" id="cd16321">
    <property type="entry name" value="MraZ_C"/>
    <property type="match status" value="1"/>
</dbReference>
<dbReference type="GO" id="GO:0005737">
    <property type="term" value="C:cytoplasm"/>
    <property type="evidence" value="ECO:0007669"/>
    <property type="project" value="UniProtKB-UniRule"/>
</dbReference>